<evidence type="ECO:0000313" key="7">
    <source>
        <dbReference type="EMBL" id="VEN43396.1"/>
    </source>
</evidence>
<dbReference type="Gene3D" id="1.20.58.200">
    <property type="entry name" value="Translin, domain 2"/>
    <property type="match status" value="1"/>
</dbReference>
<proteinExistence type="inferred from homology"/>
<evidence type="ECO:0008006" key="9">
    <source>
        <dbReference type="Google" id="ProtNLM"/>
    </source>
</evidence>
<dbReference type="GO" id="GO:0005634">
    <property type="term" value="C:nucleus"/>
    <property type="evidence" value="ECO:0007669"/>
    <property type="project" value="UniProtKB-SubCell"/>
</dbReference>
<dbReference type="InterPro" id="IPR036081">
    <property type="entry name" value="Translin_sf"/>
</dbReference>
<dbReference type="EMBL" id="CAACVG010007053">
    <property type="protein sequence ID" value="VEN43396.1"/>
    <property type="molecule type" value="Genomic_DNA"/>
</dbReference>
<keyword evidence="6" id="KW-0460">Magnesium</keyword>
<dbReference type="OrthoDB" id="31005at2759"/>
<accession>A0A653C6I0</accession>
<gene>
    <name evidence="7" type="ORF">CALMAC_LOCUS6549</name>
</gene>
<comment type="subcellular location">
    <subcellularLocation>
        <location evidence="2">Cytoplasm</location>
    </subcellularLocation>
    <subcellularLocation>
        <location evidence="1">Nucleus</location>
    </subcellularLocation>
</comment>
<evidence type="ECO:0000256" key="4">
    <source>
        <dbReference type="ARBA" id="ARBA00022490"/>
    </source>
</evidence>
<dbReference type="CDD" id="cd14820">
    <property type="entry name" value="TRAX"/>
    <property type="match status" value="1"/>
</dbReference>
<dbReference type="PANTHER" id="PTHR10741">
    <property type="entry name" value="TRANSLIN AND TRANSLIN ASSOCIATED PROTEIN X"/>
    <property type="match status" value="1"/>
</dbReference>
<keyword evidence="6" id="KW-0479">Metal-binding</keyword>
<reference evidence="7 8" key="1">
    <citation type="submission" date="2019-01" db="EMBL/GenBank/DDBJ databases">
        <authorList>
            <person name="Sayadi A."/>
        </authorList>
    </citation>
    <scope>NUCLEOTIDE SEQUENCE [LARGE SCALE GENOMIC DNA]</scope>
</reference>
<dbReference type="GO" id="GO:0046872">
    <property type="term" value="F:metal ion binding"/>
    <property type="evidence" value="ECO:0007669"/>
    <property type="project" value="UniProtKB-KW"/>
</dbReference>
<dbReference type="Proteomes" id="UP000410492">
    <property type="component" value="Unassembled WGS sequence"/>
</dbReference>
<dbReference type="InterPro" id="IPR002848">
    <property type="entry name" value="Translin_fam"/>
</dbReference>
<keyword evidence="4" id="KW-0963">Cytoplasm</keyword>
<dbReference type="GO" id="GO:0005737">
    <property type="term" value="C:cytoplasm"/>
    <property type="evidence" value="ECO:0007669"/>
    <property type="project" value="UniProtKB-SubCell"/>
</dbReference>
<dbReference type="AlphaFoldDB" id="A0A653C6I0"/>
<evidence type="ECO:0000256" key="3">
    <source>
        <dbReference type="ARBA" id="ARBA00005902"/>
    </source>
</evidence>
<dbReference type="GO" id="GO:0043565">
    <property type="term" value="F:sequence-specific DNA binding"/>
    <property type="evidence" value="ECO:0007669"/>
    <property type="project" value="InterPro"/>
</dbReference>
<dbReference type="SUPFAM" id="SSF74784">
    <property type="entry name" value="Translin"/>
    <property type="match status" value="1"/>
</dbReference>
<organism evidence="7 8">
    <name type="scientific">Callosobruchus maculatus</name>
    <name type="common">Southern cowpea weevil</name>
    <name type="synonym">Pulse bruchid</name>
    <dbReference type="NCBI Taxonomy" id="64391"/>
    <lineage>
        <taxon>Eukaryota</taxon>
        <taxon>Metazoa</taxon>
        <taxon>Ecdysozoa</taxon>
        <taxon>Arthropoda</taxon>
        <taxon>Hexapoda</taxon>
        <taxon>Insecta</taxon>
        <taxon>Pterygota</taxon>
        <taxon>Neoptera</taxon>
        <taxon>Endopterygota</taxon>
        <taxon>Coleoptera</taxon>
        <taxon>Polyphaga</taxon>
        <taxon>Cucujiformia</taxon>
        <taxon>Chrysomeloidea</taxon>
        <taxon>Chrysomelidae</taxon>
        <taxon>Bruchinae</taxon>
        <taxon>Bruchini</taxon>
        <taxon>Callosobruchus</taxon>
    </lineage>
</organism>
<dbReference type="FunFam" id="1.20.58.200:FF:000001">
    <property type="entry name" value="Translin-associated factor X"/>
    <property type="match status" value="1"/>
</dbReference>
<feature type="binding site" evidence="6">
    <location>
        <position position="129"/>
    </location>
    <ligand>
        <name>Mg(2+)</name>
        <dbReference type="ChEBI" id="CHEBI:18420"/>
    </ligand>
</feature>
<feature type="binding site" evidence="6">
    <location>
        <position position="181"/>
    </location>
    <ligand>
        <name>Mg(2+)</name>
        <dbReference type="ChEBI" id="CHEBI:18420"/>
    </ligand>
</feature>
<name>A0A653C6I0_CALMS</name>
<evidence type="ECO:0000256" key="2">
    <source>
        <dbReference type="ARBA" id="ARBA00004496"/>
    </source>
</evidence>
<dbReference type="InterPro" id="IPR016069">
    <property type="entry name" value="Translin_C"/>
</dbReference>
<keyword evidence="5" id="KW-0539">Nucleus</keyword>
<sequence length="274" mass="31931">MSKQKGRGKRSKPVVGDRAKEVVESIDDNNPVIIMFREYAAQLDDKHDKYERIVKHSRDITIESKRIIFLLHNSNTDIDSKKQSILEEADKRLKAVVDTNLRAVAEELREEDGYQFLRAYTNGLQEFIEALTFYQFIKNDNIDDWNKINHMFKYEDETGQEFKLLFPQYEFILGIADFTGELMRRCINTLGVGNIEDCFKLCNFVRHINTGVLGLMSHGNKELSRKAYVLRQSLEKMELVCYNIQIRGTEIPKHMLISVIESSDVKDDIDEGFY</sequence>
<comment type="similarity">
    <text evidence="3">Belongs to the translin family.</text>
</comment>
<evidence type="ECO:0000256" key="6">
    <source>
        <dbReference type="PIRSR" id="PIRSR602848-1"/>
    </source>
</evidence>
<dbReference type="Pfam" id="PF01997">
    <property type="entry name" value="Translin"/>
    <property type="match status" value="1"/>
</dbReference>
<keyword evidence="8" id="KW-1185">Reference proteome</keyword>
<protein>
    <recommendedName>
        <fullName evidence="9">Translin-associated protein X</fullName>
    </recommendedName>
</protein>
<dbReference type="Gene3D" id="1.20.58.190">
    <property type="entry name" value="Translin, domain 1"/>
    <property type="match status" value="1"/>
</dbReference>
<evidence type="ECO:0000256" key="1">
    <source>
        <dbReference type="ARBA" id="ARBA00004123"/>
    </source>
</evidence>
<evidence type="ECO:0000256" key="5">
    <source>
        <dbReference type="ARBA" id="ARBA00023242"/>
    </source>
</evidence>
<dbReference type="InterPro" id="IPR016068">
    <property type="entry name" value="Translin_N"/>
</dbReference>
<evidence type="ECO:0000313" key="8">
    <source>
        <dbReference type="Proteomes" id="UP000410492"/>
    </source>
</evidence>